<dbReference type="PANTHER" id="PTHR33699">
    <property type="entry name" value="EXPRESSED PROTEIN"/>
    <property type="match status" value="1"/>
</dbReference>
<dbReference type="Gramene" id="Psat03G0023200-T4">
    <property type="protein sequence ID" value="KAI5423932.1"/>
    <property type="gene ID" value="KIW84_030232"/>
</dbReference>
<reference evidence="1 2" key="1">
    <citation type="journal article" date="2022" name="Nat. Genet.">
        <title>Improved pea reference genome and pan-genome highlight genomic features and evolutionary characteristics.</title>
        <authorList>
            <person name="Yang T."/>
            <person name="Liu R."/>
            <person name="Luo Y."/>
            <person name="Hu S."/>
            <person name="Wang D."/>
            <person name="Wang C."/>
            <person name="Pandey M.K."/>
            <person name="Ge S."/>
            <person name="Xu Q."/>
            <person name="Li N."/>
            <person name="Li G."/>
            <person name="Huang Y."/>
            <person name="Saxena R.K."/>
            <person name="Ji Y."/>
            <person name="Li M."/>
            <person name="Yan X."/>
            <person name="He Y."/>
            <person name="Liu Y."/>
            <person name="Wang X."/>
            <person name="Xiang C."/>
            <person name="Varshney R.K."/>
            <person name="Ding H."/>
            <person name="Gao S."/>
            <person name="Zong X."/>
        </authorList>
    </citation>
    <scope>NUCLEOTIDE SEQUENCE [LARGE SCALE GENOMIC DNA]</scope>
    <source>
        <strain evidence="1 2">cv. Zhongwan 6</strain>
    </source>
</reference>
<evidence type="ECO:0000313" key="2">
    <source>
        <dbReference type="Proteomes" id="UP001058974"/>
    </source>
</evidence>
<dbReference type="Proteomes" id="UP001058974">
    <property type="component" value="Chromosome 3"/>
</dbReference>
<dbReference type="EMBL" id="JAMSHJ010000003">
    <property type="protein sequence ID" value="KAI5423932.1"/>
    <property type="molecule type" value="Genomic_DNA"/>
</dbReference>
<accession>A0A9D4XNS9</accession>
<evidence type="ECO:0000313" key="1">
    <source>
        <dbReference type="EMBL" id="KAI5423932.1"/>
    </source>
</evidence>
<organism evidence="1 2">
    <name type="scientific">Pisum sativum</name>
    <name type="common">Garden pea</name>
    <name type="synonym">Lathyrus oleraceus</name>
    <dbReference type="NCBI Taxonomy" id="3888"/>
    <lineage>
        <taxon>Eukaryota</taxon>
        <taxon>Viridiplantae</taxon>
        <taxon>Streptophyta</taxon>
        <taxon>Embryophyta</taxon>
        <taxon>Tracheophyta</taxon>
        <taxon>Spermatophyta</taxon>
        <taxon>Magnoliopsida</taxon>
        <taxon>eudicotyledons</taxon>
        <taxon>Gunneridae</taxon>
        <taxon>Pentapetalae</taxon>
        <taxon>rosids</taxon>
        <taxon>fabids</taxon>
        <taxon>Fabales</taxon>
        <taxon>Fabaceae</taxon>
        <taxon>Papilionoideae</taxon>
        <taxon>50 kb inversion clade</taxon>
        <taxon>NPAAA clade</taxon>
        <taxon>Hologalegina</taxon>
        <taxon>IRL clade</taxon>
        <taxon>Fabeae</taxon>
        <taxon>Lathyrus</taxon>
    </lineage>
</organism>
<sequence length="92" mass="10607">MVHHKQTTVTKQWKVYDVKEHPRKQTMNNNNKVLLHVNDVVRSGDNQLASKQDPKPVDEDLYKIPPELLRTTKRKKMLGFISKCLVPAACVS</sequence>
<comment type="caution">
    <text evidence="1">The sequence shown here is derived from an EMBL/GenBank/DDBJ whole genome shotgun (WGS) entry which is preliminary data.</text>
</comment>
<keyword evidence="2" id="KW-1185">Reference proteome</keyword>
<dbReference type="PANTHER" id="PTHR33699:SF3">
    <property type="entry name" value="OS06G0347300 PROTEIN"/>
    <property type="match status" value="1"/>
</dbReference>
<name>A0A9D4XNS9_PEA</name>
<dbReference type="AlphaFoldDB" id="A0A9D4XNS9"/>
<gene>
    <name evidence="1" type="ORF">KIW84_030232</name>
</gene>
<proteinExistence type="predicted"/>
<protein>
    <submittedName>
        <fullName evidence="1">Uncharacterized protein</fullName>
    </submittedName>
</protein>